<dbReference type="HOGENOM" id="CLU_266162_0_0_11"/>
<dbReference type="Gene3D" id="1.50.10.100">
    <property type="entry name" value="Chondroitin AC/alginate lyase"/>
    <property type="match status" value="1"/>
</dbReference>
<evidence type="ECO:0000259" key="6">
    <source>
        <dbReference type="PROSITE" id="PS50022"/>
    </source>
</evidence>
<dbReference type="KEGG" id="bcv:Bcav_3390"/>
<dbReference type="eggNOG" id="COG4225">
    <property type="taxonomic scope" value="Bacteria"/>
</dbReference>
<gene>
    <name evidence="7" type="ordered locus">Bcav_3390</name>
</gene>
<dbReference type="Pfam" id="PF07940">
    <property type="entry name" value="Hepar_II_III_C"/>
    <property type="match status" value="1"/>
</dbReference>
<keyword evidence="8" id="KW-1185">Reference proteome</keyword>
<dbReference type="eggNOG" id="COG3537">
    <property type="taxonomic scope" value="Bacteria"/>
</dbReference>
<dbReference type="RefSeq" id="WP_015883869.1">
    <property type="nucleotide sequence ID" value="NC_012669.1"/>
</dbReference>
<dbReference type="eggNOG" id="COG2730">
    <property type="taxonomic scope" value="Bacteria"/>
</dbReference>
<organism evidence="7 8">
    <name type="scientific">Beutenbergia cavernae (strain ATCC BAA-8 / DSM 12333 / CCUG 43141 / JCM 11478 / NBRC 16432 / NCIMB 13614 / HKI 0122)</name>
    <dbReference type="NCBI Taxonomy" id="471853"/>
    <lineage>
        <taxon>Bacteria</taxon>
        <taxon>Bacillati</taxon>
        <taxon>Actinomycetota</taxon>
        <taxon>Actinomycetes</taxon>
        <taxon>Micrococcales</taxon>
        <taxon>Beutenbergiaceae</taxon>
        <taxon>Beutenbergia</taxon>
    </lineage>
</organism>
<dbReference type="PANTHER" id="PTHR38045:SF1">
    <property type="entry name" value="HEPARINASE II_III-LIKE PROTEIN"/>
    <property type="match status" value="1"/>
</dbReference>
<keyword evidence="3" id="KW-0964">Secreted</keyword>
<feature type="chain" id="PRO_5002949238" evidence="5">
    <location>
        <begin position="27"/>
        <end position="1246"/>
    </location>
</feature>
<sequence>MRRRIGWVAPVVAGALVVSLAGPAQAEGGFTPEIPESVTALVRPEHPRLIADDDRLVQIQQWVTSDPGAAAVRDELLAEAGAILELPPTEYVFSNGRSLLWAARQVKTRVWTLALAYRLTDDATYAERAYEEMAAAAEFPDWNPESFLSVAEMLNGFAIGYDWLYGYLDEEQRSVVSTAMIEMGLQPAMDGYEAGDGWTTATNNWQIVCVGGIAMASLALADVEPELAESLLQLGLQHVGPAIDEYAPDGGFPEGPMYWRYATRFLVQYVASLESATGTDLGFSDAPGLADTGAFSMNMNGASGRSFNFADASSSYGGPPELYWMAGHYQRPEYAWWADEGLGLSGNDEAADTAAAMVWYGLSERATPGMAGLDQDARYDDVGVVLSRSAWATPTALFTGFRPGNNGGSHGDLDMGTFVLDAWGMRWADELGSDSYSLPGYFGSERWTYYRKRAEGQNTLVVNPGSGPDQSVTATGEVIAQGSSPDGAFTVADLSSAYADRGVETWQRGVAMVDGRSRVIVQDEVEASEPADALWFMHTSADVEIAADGRSAVLTRDGRSLLARIADGPGDAVFSVMAAEPLPTSPNPEGQAANGQSKLTIRVSDAASFRLAVTFDPVVDGVPVPDLPDVTALADWSVRDGGSATLADLRYDGVTVPGFSADTRSLAVETATLGTVEAVASDPSHAVDIQLPDSVPGMATICVDDGADVCATRYRLYLIGQAQGPMTGSIVGTNPTVNAMDGNLGTFWSANGDGQWLRANLPAPTEVSGVRVAWSQGASRIYTFDVETSTDGETWSTVWQGTSSGTTLEMEDVTFDPVTARYVRIVSHGNSANTWMSLSELRVVTADGVWPEVSTEPVPTALTLDAAATMSVQSAQAVTAAVVLSDGTTVEPDGTVEVSSSDPGVVQVVGDLLVARSTGVATVVAWWRAASGQLLHASVEITVEDPGTSTLLATQDAFVRDGTYADETYGSRDTLTIKGVAADDTGYEREAFIAFDLPHPEAELVSAELVLTTYVAEGRTMAVDLFSAAAGWDEHALTWNTRPAVGDRLGGFTAGETSAQVALSVTDAVAAALDDGAVGFALRQDVNDTQAFGATVMAHEAGAASPTLNLTWALPQACEEPVTGDVTGPLQLSGPSACLVGADVGGPVTVAPGTAFSMSGSSIDGPLFAAGAALVTVQDSTVSGPVTVSGPGATWWENVTVTGPVSLASDDTVVLIDSSIEGPLSCGPGVSALIDTTVTGPANGCG</sequence>
<dbReference type="OrthoDB" id="9772435at2"/>
<dbReference type="InterPro" id="IPR012480">
    <property type="entry name" value="Hepar_II_III_C"/>
</dbReference>
<dbReference type="InterPro" id="IPR008929">
    <property type="entry name" value="Chondroitin_lyas"/>
</dbReference>
<dbReference type="CAZy" id="CBM32">
    <property type="family name" value="Carbohydrate-Binding Module Family 32"/>
</dbReference>
<proteinExistence type="predicted"/>
<dbReference type="AlphaFoldDB" id="C5C207"/>
<protein>
    <submittedName>
        <fullName evidence="7">Coagulation factor 5/8 type domain protein</fullName>
    </submittedName>
</protein>
<dbReference type="Proteomes" id="UP000007962">
    <property type="component" value="Chromosome"/>
</dbReference>
<dbReference type="EMBL" id="CP001618">
    <property type="protein sequence ID" value="ACQ81632.1"/>
    <property type="molecule type" value="Genomic_DNA"/>
</dbReference>
<dbReference type="STRING" id="471853.Bcav_3390"/>
<name>C5C207_BEUC1</name>
<reference evidence="7 8" key="1">
    <citation type="journal article" date="2009" name="Stand. Genomic Sci.">
        <title>Complete genome sequence of Beutenbergia cavernae type strain (HKI 0122).</title>
        <authorList>
            <person name="Land M."/>
            <person name="Pukall R."/>
            <person name="Abt B."/>
            <person name="Goker M."/>
            <person name="Rohde M."/>
            <person name="Glavina Del Rio T."/>
            <person name="Tice H."/>
            <person name="Copeland A."/>
            <person name="Cheng J.F."/>
            <person name="Lucas S."/>
            <person name="Chen F."/>
            <person name="Nolan M."/>
            <person name="Bruce D."/>
            <person name="Goodwin L."/>
            <person name="Pitluck S."/>
            <person name="Ivanova N."/>
            <person name="Mavromatis K."/>
            <person name="Ovchinnikova G."/>
            <person name="Pati A."/>
            <person name="Chen A."/>
            <person name="Palaniappan K."/>
            <person name="Hauser L."/>
            <person name="Chang Y.J."/>
            <person name="Jefferies C.C."/>
            <person name="Saunders E."/>
            <person name="Brettin T."/>
            <person name="Detter J.C."/>
            <person name="Han C."/>
            <person name="Chain P."/>
            <person name="Bristow J."/>
            <person name="Eisen J.A."/>
            <person name="Markowitz V."/>
            <person name="Hugenholtz P."/>
            <person name="Kyrpides N.C."/>
            <person name="Klenk H.P."/>
            <person name="Lapidus A."/>
        </authorList>
    </citation>
    <scope>NUCLEOTIDE SEQUENCE [LARGE SCALE GENOMIC DNA]</scope>
    <source>
        <strain evidence="8">ATCC BAA-8 / DSM 12333 / NBRC 16432</strain>
    </source>
</reference>
<accession>C5C207</accession>
<evidence type="ECO:0000313" key="8">
    <source>
        <dbReference type="Proteomes" id="UP000007962"/>
    </source>
</evidence>
<feature type="domain" description="F5/8 type C" evidence="6">
    <location>
        <begin position="710"/>
        <end position="846"/>
    </location>
</feature>
<keyword evidence="4 5" id="KW-0732">Signal</keyword>
<dbReference type="SUPFAM" id="SSF49785">
    <property type="entry name" value="Galactose-binding domain-like"/>
    <property type="match status" value="1"/>
</dbReference>
<dbReference type="NCBIfam" id="NF033679">
    <property type="entry name" value="DNRLRE_dom"/>
    <property type="match status" value="1"/>
</dbReference>
<dbReference type="InterPro" id="IPR008979">
    <property type="entry name" value="Galactose-bd-like_sf"/>
</dbReference>
<dbReference type="Gene3D" id="2.60.120.260">
    <property type="entry name" value="Galactose-binding domain-like"/>
    <property type="match status" value="1"/>
</dbReference>
<evidence type="ECO:0000256" key="4">
    <source>
        <dbReference type="ARBA" id="ARBA00022729"/>
    </source>
</evidence>
<dbReference type="PANTHER" id="PTHR38045">
    <property type="entry name" value="CHROMOSOME 1, WHOLE GENOME SHOTGUN SEQUENCE"/>
    <property type="match status" value="1"/>
</dbReference>
<dbReference type="Pfam" id="PF00754">
    <property type="entry name" value="F5_F8_type_C"/>
    <property type="match status" value="1"/>
</dbReference>
<dbReference type="Gene3D" id="2.70.98.70">
    <property type="match status" value="1"/>
</dbReference>
<dbReference type="GO" id="GO:0016829">
    <property type="term" value="F:lyase activity"/>
    <property type="evidence" value="ECO:0007669"/>
    <property type="project" value="InterPro"/>
</dbReference>
<evidence type="ECO:0000256" key="1">
    <source>
        <dbReference type="ARBA" id="ARBA00004196"/>
    </source>
</evidence>
<dbReference type="GO" id="GO:0005576">
    <property type="term" value="C:extracellular region"/>
    <property type="evidence" value="ECO:0007669"/>
    <property type="project" value="UniProtKB-SubCell"/>
</dbReference>
<dbReference type="PROSITE" id="PS50022">
    <property type="entry name" value="FA58C_3"/>
    <property type="match status" value="1"/>
</dbReference>
<dbReference type="InterPro" id="IPR055372">
    <property type="entry name" value="CBM96"/>
</dbReference>
<dbReference type="InterPro" id="IPR000421">
    <property type="entry name" value="FA58C"/>
</dbReference>
<feature type="signal peptide" evidence="5">
    <location>
        <begin position="1"/>
        <end position="26"/>
    </location>
</feature>
<evidence type="ECO:0000256" key="3">
    <source>
        <dbReference type="ARBA" id="ARBA00022525"/>
    </source>
</evidence>
<dbReference type="SUPFAM" id="SSF48230">
    <property type="entry name" value="Chondroitin AC/alginate lyase"/>
    <property type="match status" value="1"/>
</dbReference>
<dbReference type="GO" id="GO:0030313">
    <property type="term" value="C:cell envelope"/>
    <property type="evidence" value="ECO:0007669"/>
    <property type="project" value="UniProtKB-SubCell"/>
</dbReference>
<evidence type="ECO:0000256" key="2">
    <source>
        <dbReference type="ARBA" id="ARBA00004613"/>
    </source>
</evidence>
<evidence type="ECO:0000313" key="7">
    <source>
        <dbReference type="EMBL" id="ACQ81632.1"/>
    </source>
</evidence>
<dbReference type="Pfam" id="PF24517">
    <property type="entry name" value="CBM96"/>
    <property type="match status" value="1"/>
</dbReference>
<comment type="subcellular location">
    <subcellularLocation>
        <location evidence="1">Cell envelope</location>
    </subcellularLocation>
    <subcellularLocation>
        <location evidence="2">Secreted</location>
    </subcellularLocation>
</comment>
<evidence type="ECO:0000256" key="5">
    <source>
        <dbReference type="SAM" id="SignalP"/>
    </source>
</evidence>